<feature type="transmembrane region" description="Helical" evidence="1">
    <location>
        <begin position="70"/>
        <end position="93"/>
    </location>
</feature>
<keyword evidence="1" id="KW-0472">Membrane</keyword>
<keyword evidence="1" id="KW-1133">Transmembrane helix</keyword>
<dbReference type="EMBL" id="CP025408">
    <property type="protein sequence ID" value="AUH34676.1"/>
    <property type="molecule type" value="Genomic_DNA"/>
</dbReference>
<accession>A0A2K9EUX9</accession>
<feature type="transmembrane region" description="Helical" evidence="1">
    <location>
        <begin position="181"/>
        <end position="199"/>
    </location>
</feature>
<keyword evidence="3" id="KW-1185">Reference proteome</keyword>
<protein>
    <submittedName>
        <fullName evidence="2">Uncharacterized protein</fullName>
    </submittedName>
</protein>
<evidence type="ECO:0000313" key="2">
    <source>
        <dbReference type="EMBL" id="AUH34676.1"/>
    </source>
</evidence>
<gene>
    <name evidence="2" type="ORF">CUV01_15945</name>
</gene>
<reference evidence="2 3" key="1">
    <citation type="submission" date="2017-12" db="EMBL/GenBank/DDBJ databases">
        <authorList>
            <person name="Hurst M.R.H."/>
        </authorList>
    </citation>
    <scope>NUCLEOTIDE SEQUENCE [LARGE SCALE GENOMIC DNA]</scope>
    <source>
        <strain evidence="2 3">BM15</strain>
    </source>
</reference>
<evidence type="ECO:0000313" key="3">
    <source>
        <dbReference type="Proteomes" id="UP000233742"/>
    </source>
</evidence>
<dbReference type="KEGG" id="paro:CUV01_15945"/>
<evidence type="ECO:0000256" key="1">
    <source>
        <dbReference type="SAM" id="Phobius"/>
    </source>
</evidence>
<keyword evidence="1" id="KW-0812">Transmembrane</keyword>
<name>A0A2K9EUX9_9RHOB</name>
<sequence length="211" mass="23893">MTGREPKNVAERQSIDVVHATLLQEFIQYRNEIIERLRFQKQLERLSLFVVAALIGGLQFLVSADAELTLLLGSLLLFGIATSYFGEDINIVFAASYIEKRIKPNLLALVRDYPSVEHQVLGWEDYRHERFLPTAVSTVMTINRNISAFLPGLLAFFGFIYSKGQGNGFDFGALLWTNLEILLIVANLVAFLFLTYLAIKVPAMYRVVSRD</sequence>
<dbReference type="AlphaFoldDB" id="A0A2K9EUX9"/>
<organism evidence="2 3">
    <name type="scientific">Paracoccus tegillarcae</name>
    <dbReference type="NCBI Taxonomy" id="1529068"/>
    <lineage>
        <taxon>Bacteria</taxon>
        <taxon>Pseudomonadati</taxon>
        <taxon>Pseudomonadota</taxon>
        <taxon>Alphaproteobacteria</taxon>
        <taxon>Rhodobacterales</taxon>
        <taxon>Paracoccaceae</taxon>
        <taxon>Paracoccus</taxon>
    </lineage>
</organism>
<dbReference type="Proteomes" id="UP000233742">
    <property type="component" value="Chromosome"/>
</dbReference>
<proteinExistence type="predicted"/>
<feature type="transmembrane region" description="Helical" evidence="1">
    <location>
        <begin position="46"/>
        <end position="64"/>
    </location>
</feature>
<dbReference type="RefSeq" id="WP_101461336.1">
    <property type="nucleotide sequence ID" value="NZ_CP025408.1"/>
</dbReference>
<feature type="transmembrane region" description="Helical" evidence="1">
    <location>
        <begin position="142"/>
        <end position="161"/>
    </location>
</feature>